<protein>
    <recommendedName>
        <fullName evidence="4">Lipoprotein</fullName>
    </recommendedName>
</protein>
<reference evidence="2" key="1">
    <citation type="submission" date="2021-08" db="EMBL/GenBank/DDBJ databases">
        <authorList>
            <person name="Stevens D.C."/>
        </authorList>
    </citation>
    <scope>NUCLEOTIDE SEQUENCE</scope>
    <source>
        <strain evidence="2">DSM 53165</strain>
    </source>
</reference>
<organism evidence="2 3">
    <name type="scientific">Nannocystis pusilla</name>
    <dbReference type="NCBI Taxonomy" id="889268"/>
    <lineage>
        <taxon>Bacteria</taxon>
        <taxon>Pseudomonadati</taxon>
        <taxon>Myxococcota</taxon>
        <taxon>Polyangia</taxon>
        <taxon>Nannocystales</taxon>
        <taxon>Nannocystaceae</taxon>
        <taxon>Nannocystis</taxon>
    </lineage>
</organism>
<feature type="region of interest" description="Disordered" evidence="1">
    <location>
        <begin position="24"/>
        <end position="76"/>
    </location>
</feature>
<dbReference type="EMBL" id="JAIRAU010000001">
    <property type="protein sequence ID" value="MBZ5708061.1"/>
    <property type="molecule type" value="Genomic_DNA"/>
</dbReference>
<sequence>MEPSTCRSLAFLFSLGALPVACKSESHDTTDGGTGGASDATDGATSTAPPTTSTGGATMGDSTTGPGTSEGTDTTTGGALEACEAYVAYRLKCDPGATGTEAELLADCTMVRDLVETTYGPTCLALHDAVNHCLAASDCDAPDACAAEMDAANGCLPEAGPACVAFAAKEAECSGEPVPAYAAGSCQAYINNNVYYGGAPCGSALEEWYVCLVDLPCPQFQMRAGCEAEQEKIAEACGGE</sequence>
<dbReference type="Proteomes" id="UP001139031">
    <property type="component" value="Unassembled WGS sequence"/>
</dbReference>
<gene>
    <name evidence="2" type="ORF">K7C98_02250</name>
</gene>
<comment type="caution">
    <text evidence="2">The sequence shown here is derived from an EMBL/GenBank/DDBJ whole genome shotgun (WGS) entry which is preliminary data.</text>
</comment>
<proteinExistence type="predicted"/>
<evidence type="ECO:0000313" key="3">
    <source>
        <dbReference type="Proteomes" id="UP001139031"/>
    </source>
</evidence>
<name>A0ABS7TIX3_9BACT</name>
<accession>A0ABS7TIX3</accession>
<evidence type="ECO:0000313" key="2">
    <source>
        <dbReference type="EMBL" id="MBZ5708061.1"/>
    </source>
</evidence>
<evidence type="ECO:0000256" key="1">
    <source>
        <dbReference type="SAM" id="MobiDB-lite"/>
    </source>
</evidence>
<dbReference type="RefSeq" id="WP_224189818.1">
    <property type="nucleotide sequence ID" value="NZ_JAIRAU010000001.1"/>
</dbReference>
<evidence type="ECO:0008006" key="4">
    <source>
        <dbReference type="Google" id="ProtNLM"/>
    </source>
</evidence>
<keyword evidence="3" id="KW-1185">Reference proteome</keyword>
<feature type="compositionally biased region" description="Low complexity" evidence="1">
    <location>
        <begin position="37"/>
        <end position="76"/>
    </location>
</feature>